<evidence type="ECO:0000259" key="3">
    <source>
        <dbReference type="Pfam" id="PF00534"/>
    </source>
</evidence>
<dbReference type="OrthoDB" id="734129at2759"/>
<dbReference type="Proteomes" id="UP001165085">
    <property type="component" value="Unassembled WGS sequence"/>
</dbReference>
<evidence type="ECO:0000259" key="4">
    <source>
        <dbReference type="Pfam" id="PF08288"/>
    </source>
</evidence>
<dbReference type="GO" id="GO:0006506">
    <property type="term" value="P:GPI anchor biosynthetic process"/>
    <property type="evidence" value="ECO:0007669"/>
    <property type="project" value="InterPro"/>
</dbReference>
<dbReference type="PANTHER" id="PTHR45871">
    <property type="entry name" value="N-ACETYLGLUCOSAMINYL-PHOSPHATIDYLINOSITOL BIOSYNTHETIC PROTEIN"/>
    <property type="match status" value="1"/>
</dbReference>
<feature type="region of interest" description="Disordered" evidence="2">
    <location>
        <begin position="444"/>
        <end position="477"/>
    </location>
</feature>
<evidence type="ECO:0000256" key="2">
    <source>
        <dbReference type="SAM" id="MobiDB-lite"/>
    </source>
</evidence>
<dbReference type="InterPro" id="IPR013234">
    <property type="entry name" value="PIGA_GPI_anchor_biosynthesis"/>
</dbReference>
<dbReference type="PANTHER" id="PTHR45871:SF1">
    <property type="entry name" value="PHOSPHATIDYLINOSITOL N-ACETYLGLUCOSAMINYLTRANSFERASE SUBUNIT A"/>
    <property type="match status" value="1"/>
</dbReference>
<dbReference type="Pfam" id="PF00534">
    <property type="entry name" value="Glycos_transf_1"/>
    <property type="match status" value="1"/>
</dbReference>
<dbReference type="Pfam" id="PF08288">
    <property type="entry name" value="PIGA"/>
    <property type="match status" value="1"/>
</dbReference>
<dbReference type="EMBL" id="BRXY01000293">
    <property type="protein sequence ID" value="GMH84409.1"/>
    <property type="molecule type" value="Genomic_DNA"/>
</dbReference>
<dbReference type="InterPro" id="IPR001296">
    <property type="entry name" value="Glyco_trans_1"/>
</dbReference>
<protein>
    <recommendedName>
        <fullName evidence="7">Phosphatidylinositol N-acetylglucosaminyltransferase</fullName>
    </recommendedName>
</protein>
<dbReference type="SUPFAM" id="SSF53756">
    <property type="entry name" value="UDP-Glycosyltransferase/glycogen phosphorylase"/>
    <property type="match status" value="1"/>
</dbReference>
<accession>A0A9W7EKP7</accession>
<reference evidence="6" key="1">
    <citation type="journal article" date="2023" name="Commun. Biol.">
        <title>Genome analysis of Parmales, the sister group of diatoms, reveals the evolutionary specialization of diatoms from phago-mixotrophs to photoautotrophs.</title>
        <authorList>
            <person name="Ban H."/>
            <person name="Sato S."/>
            <person name="Yoshikawa S."/>
            <person name="Yamada K."/>
            <person name="Nakamura Y."/>
            <person name="Ichinomiya M."/>
            <person name="Sato N."/>
            <person name="Blanc-Mathieu R."/>
            <person name="Endo H."/>
            <person name="Kuwata A."/>
            <person name="Ogata H."/>
        </authorList>
    </citation>
    <scope>NUCLEOTIDE SEQUENCE [LARGE SCALE GENOMIC DNA]</scope>
    <source>
        <strain evidence="6">NIES 3701</strain>
    </source>
</reference>
<gene>
    <name evidence="5" type="ORF">TrST_g2112</name>
</gene>
<keyword evidence="1" id="KW-0808">Transferase</keyword>
<name>A0A9W7EKP7_9STRA</name>
<keyword evidence="6" id="KW-1185">Reference proteome</keyword>
<keyword evidence="1" id="KW-0328">Glycosyltransferase</keyword>
<evidence type="ECO:0000256" key="1">
    <source>
        <dbReference type="ARBA" id="ARBA00022676"/>
    </source>
</evidence>
<evidence type="ECO:0000313" key="5">
    <source>
        <dbReference type="EMBL" id="GMH84409.1"/>
    </source>
</evidence>
<proteinExistence type="predicted"/>
<dbReference type="AlphaFoldDB" id="A0A9W7EKP7"/>
<comment type="caution">
    <text evidence="5">The sequence shown here is derived from an EMBL/GenBank/DDBJ whole genome shotgun (WGS) entry which is preliminary data.</text>
</comment>
<feature type="domain" description="PIGA GPI anchor biosynthesis" evidence="4">
    <location>
        <begin position="45"/>
        <end position="130"/>
    </location>
</feature>
<dbReference type="Gene3D" id="3.40.50.2000">
    <property type="entry name" value="Glycogen Phosphorylase B"/>
    <property type="match status" value="2"/>
</dbReference>
<feature type="domain" description="Glycosyl transferase family 1" evidence="3">
    <location>
        <begin position="182"/>
        <end position="319"/>
    </location>
</feature>
<evidence type="ECO:0000313" key="6">
    <source>
        <dbReference type="Proteomes" id="UP001165085"/>
    </source>
</evidence>
<evidence type="ECO:0008006" key="7">
    <source>
        <dbReference type="Google" id="ProtNLM"/>
    </source>
</evidence>
<dbReference type="GO" id="GO:0000506">
    <property type="term" value="C:glycosylphosphatidylinositol-N-acetylglucosaminyltransferase (GPI-GnT) complex"/>
    <property type="evidence" value="ECO:0007669"/>
    <property type="project" value="TreeGrafter"/>
</dbReference>
<organism evidence="5 6">
    <name type="scientific">Triparma strigata</name>
    <dbReference type="NCBI Taxonomy" id="1606541"/>
    <lineage>
        <taxon>Eukaryota</taxon>
        <taxon>Sar</taxon>
        <taxon>Stramenopiles</taxon>
        <taxon>Ochrophyta</taxon>
        <taxon>Bolidophyceae</taxon>
        <taxon>Parmales</taxon>
        <taxon>Triparmaceae</taxon>
        <taxon>Triparma</taxon>
    </lineage>
</organism>
<dbReference type="GO" id="GO:0017176">
    <property type="term" value="F:phosphatidylinositol N-acetylglucosaminyltransferase activity"/>
    <property type="evidence" value="ECO:0007669"/>
    <property type="project" value="TreeGrafter"/>
</dbReference>
<feature type="compositionally biased region" description="Basic residues" evidence="2">
    <location>
        <begin position="460"/>
        <end position="470"/>
    </location>
</feature>
<sequence length="477" mass="53224">MTKHSILMVSDFFPPRVGGVEEHIRSLAEKLSEKHKVTILTSAANGCNGIVHLGAIKIYYLPLLPLSAGTSVPTFFASYIFFKTVLVRDRITLVHGHQATSVLSNECLFYASLLNIPTCSTDHSLFPLNDLATLHLSAAQRLVARADAHIGVSSVTCANVVLRNDVHESKVRVIPNAVDGEFFKPKVKEKNERVNVVVLSRLCYRKGTDILIKVIPSIVRSCHDVDFTIGGDGNKSLPLREMIERHGIESRVTMIGSVGRDDVADFLRDGDVFLNTSLTESFCIAVLEAACCGLVVVSTDVGGVREVLNEMKVERDGGVVYGGVGEMVEAVKEGVERHKAMVRDGVRESRKLEWWTELSRKYTWTKVAGQVEEVYDEINGAKKVLTLWEMIEVWCANRSYVEAFVAVAFSLMVLIGMKFIDLFRNEMTVDVDMVRDHLYSKCEGKERGNNNNNDDNNNTRRTRSWSRSRGKSIVNLR</sequence>